<feature type="region of interest" description="Disordered" evidence="1">
    <location>
        <begin position="1"/>
        <end position="121"/>
    </location>
</feature>
<sequence length="523" mass="57959">MPATSSRYHTAPARERPEHPWSHGAQPRHHASRTRTPAPPGSPTTPASSSTAARRRRTKDPTAHRSAANGTRESNRPRTPGTSAPIFSADEFDDPDKERRPKKVSPRSTIQSASPVYVRSSSNRRVAVAIEESVDDYTSPSVEVYTEDLADILTVATVDDDGLGDVAPVPSPKRRVYGRGPSIPLASTRDIQSFDNRPLIDPLYNGDPSYDFVEDDYMASFRTMDEQDSDSSSGNAYLPKTLQRERTTSNSNRDNFQTVWNQGAELEHRQRPHQTSQRLSRIPPPPLATTTDSRASLAASTILPSPTSVQYSLLLCDPAYVHAQAAGLVWQSLVGQHIRFPKSWWNGARAPPLGNCPDQSWVYQDCVQIRGDPNLKRQVLNRAAPGRMILHIVVQDFFTSRALQDICVGAFHPNARGVRRTAHPDAMAEGCRNVWLAVRKRDDEVSDLDTMLTTREGAVWESPTCPLLGFPKPKITNANVRAVFGELPPVETIFVPEPELYERLAEMPNTSAAMVLLNEFVFA</sequence>
<dbReference type="AlphaFoldDB" id="A0A8J9S465"/>
<organism evidence="2">
    <name type="scientific">Phaeodactylum tricornutum</name>
    <name type="common">Diatom</name>
    <dbReference type="NCBI Taxonomy" id="2850"/>
    <lineage>
        <taxon>Eukaryota</taxon>
        <taxon>Sar</taxon>
        <taxon>Stramenopiles</taxon>
        <taxon>Ochrophyta</taxon>
        <taxon>Bacillariophyta</taxon>
        <taxon>Bacillariophyceae</taxon>
        <taxon>Bacillariophycidae</taxon>
        <taxon>Naviculales</taxon>
        <taxon>Phaeodactylaceae</taxon>
        <taxon>Phaeodactylum</taxon>
    </lineage>
</organism>
<accession>A0A8J9S465</accession>
<feature type="compositionally biased region" description="Polar residues" evidence="1">
    <location>
        <begin position="106"/>
        <end position="121"/>
    </location>
</feature>
<dbReference type="Proteomes" id="UP000836788">
    <property type="component" value="Chromosome 11"/>
</dbReference>
<evidence type="ECO:0000256" key="1">
    <source>
        <dbReference type="SAM" id="MobiDB-lite"/>
    </source>
</evidence>
<name>A0A8J9S465_PHATR</name>
<protein>
    <submittedName>
        <fullName evidence="2">Uncharacterized protein</fullName>
    </submittedName>
</protein>
<gene>
    <name evidence="2" type="ORF">PTTT1_LOCUS9340</name>
</gene>
<feature type="compositionally biased region" description="Polar residues" evidence="1">
    <location>
        <begin position="248"/>
        <end position="261"/>
    </location>
</feature>
<proteinExistence type="predicted"/>
<dbReference type="EMBL" id="OU594952">
    <property type="protein sequence ID" value="CAG9279205.1"/>
    <property type="molecule type" value="Genomic_DNA"/>
</dbReference>
<reference evidence="2" key="1">
    <citation type="submission" date="2022-02" db="EMBL/GenBank/DDBJ databases">
        <authorList>
            <person name="Giguere J D."/>
        </authorList>
    </citation>
    <scope>NUCLEOTIDE SEQUENCE</scope>
    <source>
        <strain evidence="2">CCAP 1055/1</strain>
    </source>
</reference>
<feature type="region of interest" description="Disordered" evidence="1">
    <location>
        <begin position="223"/>
        <end position="291"/>
    </location>
</feature>
<feature type="compositionally biased region" description="Basic and acidic residues" evidence="1">
    <location>
        <begin position="12"/>
        <end position="21"/>
    </location>
</feature>
<evidence type="ECO:0000313" key="2">
    <source>
        <dbReference type="EMBL" id="CAG9279205.1"/>
    </source>
</evidence>